<organism evidence="2 3">
    <name type="scientific">Thermus oshimai JL-2</name>
    <dbReference type="NCBI Taxonomy" id="751945"/>
    <lineage>
        <taxon>Bacteria</taxon>
        <taxon>Thermotogati</taxon>
        <taxon>Deinococcota</taxon>
        <taxon>Deinococci</taxon>
        <taxon>Thermales</taxon>
        <taxon>Thermaceae</taxon>
        <taxon>Thermus</taxon>
    </lineage>
</organism>
<feature type="transmembrane region" description="Helical" evidence="1">
    <location>
        <begin position="81"/>
        <end position="100"/>
    </location>
</feature>
<sequence length="149" mass="17080">MIEALIKAQTEEERLLEFLRSTFLLIALVGFLFYGMEHWVLDHWTESWQSRIPFYVSLVGAPLTFLMFFHRGPWVRYPFLLWMLASVFTGVLGAYYHLLWNAQDAEVSLWSLSGFLEAFKGSRPVLAALAHTHVGAVAFVVGITIRDGR</sequence>
<dbReference type="eggNOG" id="ENOG5030PNW">
    <property type="taxonomic scope" value="Bacteria"/>
</dbReference>
<name>K7QUX4_THEOS</name>
<feature type="transmembrane region" description="Helical" evidence="1">
    <location>
        <begin position="125"/>
        <end position="145"/>
    </location>
</feature>
<dbReference type="OrthoDB" id="31836at2"/>
<accession>K7QUX4</accession>
<dbReference type="RefSeq" id="WP_016329371.1">
    <property type="nucleotide sequence ID" value="NC_019386.1"/>
</dbReference>
<dbReference type="HOGENOM" id="CLU_1748801_0_0_0"/>
<feature type="transmembrane region" description="Helical" evidence="1">
    <location>
        <begin position="52"/>
        <end position="69"/>
    </location>
</feature>
<dbReference type="PATRIC" id="fig|751945.3.peg.1132"/>
<dbReference type="EMBL" id="CP003249">
    <property type="protein sequence ID" value="AFV76181.1"/>
    <property type="molecule type" value="Genomic_DNA"/>
</dbReference>
<protein>
    <submittedName>
        <fullName evidence="2">Uncharacterized protein</fullName>
    </submittedName>
</protein>
<keyword evidence="3" id="KW-1185">Reference proteome</keyword>
<evidence type="ECO:0000313" key="3">
    <source>
        <dbReference type="Proteomes" id="UP000000211"/>
    </source>
</evidence>
<evidence type="ECO:0000256" key="1">
    <source>
        <dbReference type="SAM" id="Phobius"/>
    </source>
</evidence>
<keyword evidence="1" id="KW-0472">Membrane</keyword>
<dbReference type="KEGG" id="tos:Theos_1138"/>
<dbReference type="STRING" id="751945.Theos_1138"/>
<proteinExistence type="predicted"/>
<dbReference type="Proteomes" id="UP000000211">
    <property type="component" value="Chromosome"/>
</dbReference>
<evidence type="ECO:0000313" key="2">
    <source>
        <dbReference type="EMBL" id="AFV76181.1"/>
    </source>
</evidence>
<dbReference type="AlphaFoldDB" id="K7QUX4"/>
<gene>
    <name evidence="2" type="ORF">Theos_1138</name>
</gene>
<keyword evidence="1" id="KW-1133">Transmembrane helix</keyword>
<feature type="transmembrane region" description="Helical" evidence="1">
    <location>
        <begin position="21"/>
        <end position="40"/>
    </location>
</feature>
<keyword evidence="1" id="KW-0812">Transmembrane</keyword>
<reference evidence="2 3" key="1">
    <citation type="journal article" date="2013" name="Genome Announc.">
        <title>Whole Genome Sequencing of Thermus oshimai JL-2 and Thermus thermophilus JL-18, Incomplete Denitrifiers from the United States Great Basin.</title>
        <authorList>
            <person name="Murugapiran S.K."/>
            <person name="Huntemann M."/>
            <person name="Wei C.L."/>
            <person name="Han J."/>
            <person name="Detter J.C."/>
            <person name="Han C.S."/>
            <person name="Erkkila T.H."/>
            <person name="Teshima H."/>
            <person name="Chen A."/>
            <person name="Kyrpides N."/>
            <person name="Mavrommatis K."/>
            <person name="Markowitz V."/>
            <person name="Szeto E."/>
            <person name="Ivanova N."/>
            <person name="Pagani I."/>
            <person name="Lam J."/>
            <person name="McDonald A.I."/>
            <person name="Dodsworth J.A."/>
            <person name="Pati A."/>
            <person name="Goodwin L."/>
            <person name="Peters L."/>
            <person name="Pitluck S."/>
            <person name="Woyke T."/>
            <person name="Hedlund B.P."/>
        </authorList>
    </citation>
    <scope>NUCLEOTIDE SEQUENCE</scope>
    <source>
        <strain evidence="2 3">JL-2</strain>
    </source>
</reference>